<dbReference type="GeneID" id="16512617"/>
<organism evidence="2 3">
    <name type="scientific">Pandoravirus dulcis</name>
    <dbReference type="NCBI Taxonomy" id="1349409"/>
    <lineage>
        <taxon>Viruses</taxon>
        <taxon>Pandoravirus</taxon>
    </lineage>
</organism>
<dbReference type="Proteomes" id="UP000201566">
    <property type="component" value="Segment"/>
</dbReference>
<dbReference type="KEGG" id="vg:16512617"/>
<sequence length="101" mass="10878">MEQKSSGSVPPSAVSDGPSPFDPLDIAEAQPLDDIDEATSARMREAWEESMTGMHWSCAKTIDDFPCKSPVLSMLWATDLDDVFGRLEAAGDSARGSLDDN</sequence>
<name>S4VYP5_9VIRU</name>
<reference evidence="2 3" key="1">
    <citation type="journal article" date="2013" name="Science">
        <title>Pandoraviruses: amoeba viruses with genomes up to 2.5 Mb reaching that of parasitic eukaryotes.</title>
        <authorList>
            <person name="Philippe N."/>
            <person name="Legendre M."/>
            <person name="Doutre G."/>
            <person name="Coute Y."/>
            <person name="Poirot O."/>
            <person name="Lescot M."/>
            <person name="Arslan D."/>
            <person name="Seltzer V."/>
            <person name="Bertaux L."/>
            <person name="Bruley C."/>
            <person name="Garin J."/>
            <person name="Claverie J.M."/>
            <person name="Abergel C."/>
        </authorList>
    </citation>
    <scope>NUCLEOTIDE SEQUENCE [LARGE SCALE GENOMIC DNA]</scope>
    <source>
        <strain evidence="2">Melbourne</strain>
    </source>
</reference>
<dbReference type="RefSeq" id="YP_008319865.2">
    <property type="nucleotide sequence ID" value="NC_021858.1"/>
</dbReference>
<evidence type="ECO:0000313" key="3">
    <source>
        <dbReference type="Proteomes" id="UP000201566"/>
    </source>
</evidence>
<dbReference type="EMBL" id="KC977570">
    <property type="protein sequence ID" value="AGO83196.2"/>
    <property type="molecule type" value="Genomic_DNA"/>
</dbReference>
<proteinExistence type="predicted"/>
<gene>
    <name evidence="2" type="ORF">pdul_cds_947</name>
</gene>
<evidence type="ECO:0000256" key="1">
    <source>
        <dbReference type="SAM" id="MobiDB-lite"/>
    </source>
</evidence>
<protein>
    <submittedName>
        <fullName evidence="2">Uncharacterized protein</fullName>
    </submittedName>
</protein>
<feature type="region of interest" description="Disordered" evidence="1">
    <location>
        <begin position="1"/>
        <end position="34"/>
    </location>
</feature>
<evidence type="ECO:0000313" key="2">
    <source>
        <dbReference type="EMBL" id="AGO83196.2"/>
    </source>
</evidence>
<accession>S4VYP5</accession>